<proteinExistence type="predicted"/>
<dbReference type="EMBL" id="CAJNOU010000014">
    <property type="protein sequence ID" value="CAF0804951.1"/>
    <property type="molecule type" value="Genomic_DNA"/>
</dbReference>
<protein>
    <submittedName>
        <fullName evidence="2">Uncharacterized protein</fullName>
    </submittedName>
</protein>
<dbReference type="AlphaFoldDB" id="A0A813SUR0"/>
<evidence type="ECO:0000313" key="2">
    <source>
        <dbReference type="EMBL" id="CAF0804951.1"/>
    </source>
</evidence>
<evidence type="ECO:0000313" key="3">
    <source>
        <dbReference type="Proteomes" id="UP000663889"/>
    </source>
</evidence>
<organism evidence="2 3">
    <name type="scientific">Rotaria sordida</name>
    <dbReference type="NCBI Taxonomy" id="392033"/>
    <lineage>
        <taxon>Eukaryota</taxon>
        <taxon>Metazoa</taxon>
        <taxon>Spiralia</taxon>
        <taxon>Gnathifera</taxon>
        <taxon>Rotifera</taxon>
        <taxon>Eurotatoria</taxon>
        <taxon>Bdelloidea</taxon>
        <taxon>Philodinida</taxon>
        <taxon>Philodinidae</taxon>
        <taxon>Rotaria</taxon>
    </lineage>
</organism>
<evidence type="ECO:0000256" key="1">
    <source>
        <dbReference type="SAM" id="Phobius"/>
    </source>
</evidence>
<gene>
    <name evidence="2" type="ORF">SEV965_LOCUS824</name>
</gene>
<feature type="transmembrane region" description="Helical" evidence="1">
    <location>
        <begin position="84"/>
        <end position="102"/>
    </location>
</feature>
<accession>A0A813SUR0</accession>
<keyword evidence="1" id="KW-0812">Transmembrane</keyword>
<feature type="transmembrane region" description="Helical" evidence="1">
    <location>
        <begin position="108"/>
        <end position="130"/>
    </location>
</feature>
<comment type="caution">
    <text evidence="2">The sequence shown here is derived from an EMBL/GenBank/DDBJ whole genome shotgun (WGS) entry which is preliminary data.</text>
</comment>
<feature type="transmembrane region" description="Helical" evidence="1">
    <location>
        <begin position="142"/>
        <end position="167"/>
    </location>
</feature>
<dbReference type="Proteomes" id="UP000663889">
    <property type="component" value="Unassembled WGS sequence"/>
</dbReference>
<reference evidence="2" key="1">
    <citation type="submission" date="2021-02" db="EMBL/GenBank/DDBJ databases">
        <authorList>
            <person name="Nowell W R."/>
        </authorList>
    </citation>
    <scope>NUCLEOTIDE SEQUENCE</scope>
</reference>
<keyword evidence="1" id="KW-0472">Membrane</keyword>
<name>A0A813SUR0_9BILA</name>
<sequence>MNQFDEGIYLSRIRQSRNRSKYININENGKTSIQLPDDYTKKSHELRRYCRNYVRFRKSSSRSRSRNNLKFFHIHSSIDYRKKLFLLVLQIISLLHLCSIIYCHQRQLSFTVQYTIITIVLFNILTYCCVQYDTQQAEHGELLLGESSLLFLLWYGGIIGGGLALLIEKHKHLRRNINSTQLIAEHDYYDMENILKLVVWHTKIINSMRQLFPTWFNELSYRCIYCFSYDLVSKPQQFMTHVDDEQMTTIQPLDMTFI</sequence>
<keyword evidence="1" id="KW-1133">Transmembrane helix</keyword>